<sequence length="91" mass="10470">MASHLSIRKRMSIDESLEDEEVEEVPTAQTTITSHCSSDVINEVMNPLIEQGLKIDKHRPVIVAFHFVATFRWNFPINFKFQVIRSKGVTQ</sequence>
<evidence type="ECO:0000313" key="1">
    <source>
        <dbReference type="EMBL" id="PIC45947.1"/>
    </source>
</evidence>
<reference evidence="2" key="1">
    <citation type="submission" date="2017-10" db="EMBL/GenBank/DDBJ databases">
        <title>Rapid genome shrinkage in a self-fertile nematode reveals novel sperm competition proteins.</title>
        <authorList>
            <person name="Yin D."/>
            <person name="Schwarz E.M."/>
            <person name="Thomas C.G."/>
            <person name="Felde R.L."/>
            <person name="Korf I.F."/>
            <person name="Cutter A.D."/>
            <person name="Schartner C.M."/>
            <person name="Ralston E.J."/>
            <person name="Meyer B.J."/>
            <person name="Haag E.S."/>
        </authorList>
    </citation>
    <scope>NUCLEOTIDE SEQUENCE [LARGE SCALE GENOMIC DNA]</scope>
    <source>
        <strain evidence="2">JU1422</strain>
    </source>
</reference>
<dbReference type="Proteomes" id="UP000230233">
    <property type="component" value="Chromosome II"/>
</dbReference>
<dbReference type="AlphaFoldDB" id="A0A2G5V2G8"/>
<name>A0A2G5V2G8_9PELO</name>
<dbReference type="STRING" id="1611254.A0A2G5V2G8"/>
<gene>
    <name evidence="1" type="primary">Cnig_chr_II.g5799</name>
    <name evidence="1" type="ORF">B9Z55_005799</name>
</gene>
<accession>A0A2G5V2G8</accession>
<organism evidence="1 2">
    <name type="scientific">Caenorhabditis nigoni</name>
    <dbReference type="NCBI Taxonomy" id="1611254"/>
    <lineage>
        <taxon>Eukaryota</taxon>
        <taxon>Metazoa</taxon>
        <taxon>Ecdysozoa</taxon>
        <taxon>Nematoda</taxon>
        <taxon>Chromadorea</taxon>
        <taxon>Rhabditida</taxon>
        <taxon>Rhabditina</taxon>
        <taxon>Rhabditomorpha</taxon>
        <taxon>Rhabditoidea</taxon>
        <taxon>Rhabditidae</taxon>
        <taxon>Peloderinae</taxon>
        <taxon>Caenorhabditis</taxon>
    </lineage>
</organism>
<keyword evidence="2" id="KW-1185">Reference proteome</keyword>
<comment type="caution">
    <text evidence="1">The sequence shown here is derived from an EMBL/GenBank/DDBJ whole genome shotgun (WGS) entry which is preliminary data.</text>
</comment>
<dbReference type="EMBL" id="PDUG01000002">
    <property type="protein sequence ID" value="PIC45947.1"/>
    <property type="molecule type" value="Genomic_DNA"/>
</dbReference>
<evidence type="ECO:0000313" key="2">
    <source>
        <dbReference type="Proteomes" id="UP000230233"/>
    </source>
</evidence>
<protein>
    <submittedName>
        <fullName evidence="1">Uncharacterized protein</fullName>
    </submittedName>
</protein>
<proteinExistence type="predicted"/>